<comment type="caution">
    <text evidence="2">The sequence shown here is derived from an EMBL/GenBank/DDBJ whole genome shotgun (WGS) entry which is preliminary data.</text>
</comment>
<protein>
    <submittedName>
        <fullName evidence="2">DUF2076 domain-containing protein</fullName>
    </submittedName>
</protein>
<sequence>MNAEERNLIAGLFDRLRGAENAYRDPEADEFIRGQVARQPHAPYAMAQTLIVQNQALEAAQARIAELERALDEAPRGPQAASPWGPRASEAMGAPPAFGGQGERDPDPDYGRRPSYGDRPFGQGSYGAPPPAAAPSRGGGFLAGALTTAAGVAGGALLFSGLQSLFGGEEAHAAGSAANAVEPQADAAAPEDAGGGWFSGLLGGDEAGSAPPDDGGDSDWI</sequence>
<dbReference type="RefSeq" id="WP_378797832.1">
    <property type="nucleotide sequence ID" value="NZ_JBHUER010000003.1"/>
</dbReference>
<dbReference type="InterPro" id="IPR018648">
    <property type="entry name" value="DUF2076"/>
</dbReference>
<gene>
    <name evidence="2" type="ORF">ACFSCV_05640</name>
</gene>
<keyword evidence="3" id="KW-1185">Reference proteome</keyword>
<name>A0ABW4K5W6_9HYPH</name>
<feature type="compositionally biased region" description="Low complexity" evidence="1">
    <location>
        <begin position="177"/>
        <end position="192"/>
    </location>
</feature>
<feature type="region of interest" description="Disordered" evidence="1">
    <location>
        <begin position="71"/>
        <end position="134"/>
    </location>
</feature>
<evidence type="ECO:0000313" key="2">
    <source>
        <dbReference type="EMBL" id="MFD1702486.1"/>
    </source>
</evidence>
<organism evidence="2 3">
    <name type="scientific">Methylopila henanensis</name>
    <dbReference type="NCBI Taxonomy" id="873516"/>
    <lineage>
        <taxon>Bacteria</taxon>
        <taxon>Pseudomonadati</taxon>
        <taxon>Pseudomonadota</taxon>
        <taxon>Alphaproteobacteria</taxon>
        <taxon>Hyphomicrobiales</taxon>
        <taxon>Methylopilaceae</taxon>
        <taxon>Methylopila</taxon>
    </lineage>
</organism>
<proteinExistence type="predicted"/>
<dbReference type="Proteomes" id="UP001597308">
    <property type="component" value="Unassembled WGS sequence"/>
</dbReference>
<feature type="compositionally biased region" description="Basic and acidic residues" evidence="1">
    <location>
        <begin position="102"/>
        <end position="116"/>
    </location>
</feature>
<accession>A0ABW4K5W6</accession>
<dbReference type="Pfam" id="PF09849">
    <property type="entry name" value="DUF2076"/>
    <property type="match status" value="1"/>
</dbReference>
<feature type="compositionally biased region" description="Gly residues" evidence="1">
    <location>
        <begin position="193"/>
        <end position="206"/>
    </location>
</feature>
<evidence type="ECO:0000313" key="3">
    <source>
        <dbReference type="Proteomes" id="UP001597308"/>
    </source>
</evidence>
<feature type="region of interest" description="Disordered" evidence="1">
    <location>
        <begin position="177"/>
        <end position="221"/>
    </location>
</feature>
<dbReference type="EMBL" id="JBHUER010000003">
    <property type="protein sequence ID" value="MFD1702486.1"/>
    <property type="molecule type" value="Genomic_DNA"/>
</dbReference>
<reference evidence="3" key="1">
    <citation type="journal article" date="2019" name="Int. J. Syst. Evol. Microbiol.">
        <title>The Global Catalogue of Microorganisms (GCM) 10K type strain sequencing project: providing services to taxonomists for standard genome sequencing and annotation.</title>
        <authorList>
            <consortium name="The Broad Institute Genomics Platform"/>
            <consortium name="The Broad Institute Genome Sequencing Center for Infectious Disease"/>
            <person name="Wu L."/>
            <person name="Ma J."/>
        </authorList>
    </citation>
    <scope>NUCLEOTIDE SEQUENCE [LARGE SCALE GENOMIC DNA]</scope>
    <source>
        <strain evidence="3">KCTC 23707</strain>
    </source>
</reference>
<evidence type="ECO:0000256" key="1">
    <source>
        <dbReference type="SAM" id="MobiDB-lite"/>
    </source>
</evidence>